<gene>
    <name evidence="2" type="ORF">SAMN05216205_0044</name>
</gene>
<dbReference type="Proteomes" id="UP000199665">
    <property type="component" value="Unassembled WGS sequence"/>
</dbReference>
<comment type="caution">
    <text evidence="2">The sequence shown here is derived from an EMBL/GenBank/DDBJ whole genome shotgun (WGS) entry which is preliminary data.</text>
</comment>
<dbReference type="RefSeq" id="WP_090461708.1">
    <property type="nucleotide sequence ID" value="NZ_FNRV01000001.1"/>
</dbReference>
<evidence type="ECO:0000256" key="1">
    <source>
        <dbReference type="SAM" id="MobiDB-lite"/>
    </source>
</evidence>
<sequence length="80" mass="8816">MIIEITQKQATDVWMVCMDDLAVDFNSLEGAQAFVDQLKARIDAPHVWPARTGRTSFTRPFPGGQSGHTRGARISADLVD</sequence>
<protein>
    <recommendedName>
        <fullName evidence="4">DUF1902 domain-containing protein</fullName>
    </recommendedName>
</protein>
<name>A0ABY0XL30_9PSED</name>
<dbReference type="EMBL" id="FNRV01000001">
    <property type="protein sequence ID" value="SEB59223.1"/>
    <property type="molecule type" value="Genomic_DNA"/>
</dbReference>
<accession>A0ABY0XL30</accession>
<evidence type="ECO:0008006" key="4">
    <source>
        <dbReference type="Google" id="ProtNLM"/>
    </source>
</evidence>
<organism evidence="2 3">
    <name type="scientific">Pseudomonas mohnii</name>
    <dbReference type="NCBI Taxonomy" id="395600"/>
    <lineage>
        <taxon>Bacteria</taxon>
        <taxon>Pseudomonadati</taxon>
        <taxon>Pseudomonadota</taxon>
        <taxon>Gammaproteobacteria</taxon>
        <taxon>Pseudomonadales</taxon>
        <taxon>Pseudomonadaceae</taxon>
        <taxon>Pseudomonas</taxon>
    </lineage>
</organism>
<evidence type="ECO:0000313" key="2">
    <source>
        <dbReference type="EMBL" id="SEB59223.1"/>
    </source>
</evidence>
<feature type="region of interest" description="Disordered" evidence="1">
    <location>
        <begin position="51"/>
        <end position="80"/>
    </location>
</feature>
<keyword evidence="3" id="KW-1185">Reference proteome</keyword>
<evidence type="ECO:0000313" key="3">
    <source>
        <dbReference type="Proteomes" id="UP000199665"/>
    </source>
</evidence>
<proteinExistence type="predicted"/>
<reference evidence="2 3" key="1">
    <citation type="submission" date="2016-10" db="EMBL/GenBank/DDBJ databases">
        <authorList>
            <person name="Varghese N."/>
            <person name="Submissions S."/>
        </authorList>
    </citation>
    <scope>NUCLEOTIDE SEQUENCE [LARGE SCALE GENOMIC DNA]</scope>
    <source>
        <strain evidence="2 3">DSM 18327</strain>
    </source>
</reference>